<dbReference type="InterPro" id="IPR000700">
    <property type="entry name" value="PAS-assoc_C"/>
</dbReference>
<evidence type="ECO:0000313" key="10">
    <source>
        <dbReference type="Proteomes" id="UP000245657"/>
    </source>
</evidence>
<comment type="caution">
    <text evidence="9">The sequence shown here is derived from an EMBL/GenBank/DDBJ whole genome shotgun (WGS) entry which is preliminary data.</text>
</comment>
<dbReference type="Pfam" id="PF13188">
    <property type="entry name" value="PAS_8"/>
    <property type="match status" value="1"/>
</dbReference>
<dbReference type="AlphaFoldDB" id="A0A2V2NFZ4"/>
<dbReference type="GO" id="GO:0004673">
    <property type="term" value="F:protein histidine kinase activity"/>
    <property type="evidence" value="ECO:0007669"/>
    <property type="project" value="UniProtKB-EC"/>
</dbReference>
<dbReference type="PANTHER" id="PTHR43304">
    <property type="entry name" value="PHYTOCHROME-LIKE PROTEIN CPH1"/>
    <property type="match status" value="1"/>
</dbReference>
<comment type="catalytic activity">
    <reaction evidence="1">
        <text>ATP + protein L-histidine = ADP + protein N-phospho-L-histidine.</text>
        <dbReference type="EC" id="2.7.13.3"/>
    </reaction>
</comment>
<dbReference type="GeneID" id="97549610"/>
<proteinExistence type="predicted"/>
<evidence type="ECO:0000259" key="7">
    <source>
        <dbReference type="PROSITE" id="PS50112"/>
    </source>
</evidence>
<dbReference type="InterPro" id="IPR036390">
    <property type="entry name" value="WH_DNA-bd_sf"/>
</dbReference>
<dbReference type="PANTHER" id="PTHR43304:SF1">
    <property type="entry name" value="PAC DOMAIN-CONTAINING PROTEIN"/>
    <property type="match status" value="1"/>
</dbReference>
<keyword evidence="3" id="KW-0597">Phosphoprotein</keyword>
<evidence type="ECO:0000259" key="8">
    <source>
        <dbReference type="PROSITE" id="PS50113"/>
    </source>
</evidence>
<feature type="domain" description="PAS" evidence="7">
    <location>
        <begin position="599"/>
        <end position="657"/>
    </location>
</feature>
<dbReference type="PROSITE" id="PS50112">
    <property type="entry name" value="PAS"/>
    <property type="match status" value="2"/>
</dbReference>
<organism evidence="9 10">
    <name type="scientific">Methanospirillum lacunae</name>
    <dbReference type="NCBI Taxonomy" id="668570"/>
    <lineage>
        <taxon>Archaea</taxon>
        <taxon>Methanobacteriati</taxon>
        <taxon>Methanobacteriota</taxon>
        <taxon>Stenosarchaea group</taxon>
        <taxon>Methanomicrobia</taxon>
        <taxon>Methanomicrobiales</taxon>
        <taxon>Methanospirillaceae</taxon>
        <taxon>Methanospirillum</taxon>
    </lineage>
</organism>
<accession>A0A2V2NFZ4</accession>
<dbReference type="SUPFAM" id="SSF46785">
    <property type="entry name" value="Winged helix' DNA-binding domain"/>
    <property type="match status" value="1"/>
</dbReference>
<dbReference type="SUPFAM" id="SSF55785">
    <property type="entry name" value="PYP-like sensor domain (PAS domain)"/>
    <property type="match status" value="4"/>
</dbReference>
<feature type="domain" description="PAC" evidence="8">
    <location>
        <begin position="424"/>
        <end position="476"/>
    </location>
</feature>
<dbReference type="SMART" id="SM00086">
    <property type="entry name" value="PAC"/>
    <property type="match status" value="3"/>
</dbReference>
<dbReference type="CDD" id="cd00130">
    <property type="entry name" value="PAS"/>
    <property type="match status" value="2"/>
</dbReference>
<dbReference type="GO" id="GO:0006355">
    <property type="term" value="P:regulation of DNA-templated transcription"/>
    <property type="evidence" value="ECO:0007669"/>
    <property type="project" value="InterPro"/>
</dbReference>
<feature type="domain" description="PAS" evidence="7">
    <location>
        <begin position="350"/>
        <end position="405"/>
    </location>
</feature>
<dbReference type="Gene3D" id="3.30.450.20">
    <property type="entry name" value="PAS domain"/>
    <property type="match status" value="4"/>
</dbReference>
<dbReference type="InterPro" id="IPR035965">
    <property type="entry name" value="PAS-like_dom_sf"/>
</dbReference>
<evidence type="ECO:0000256" key="4">
    <source>
        <dbReference type="ARBA" id="ARBA00022679"/>
    </source>
</evidence>
<sequence length="713" mass="82330">MVPKYEPASSIIEYLSTQYEEKSVSDISISLGMNRNLVAKYLSILLMQGRVELKSHGTMKVYRLSNRIPFFLLSRLNEGFLLGFDQFLIIKENNGELPPFFYSDTKVIGKKIQILSHLGLLNETIFHTINLALDGQGPFNHQIQSPSYWHHIKVIPIIFDDRTIGVAISINDITHIKNLELTEILWKSRYLELTEQNPDMVLHLSPDGKITSANRAYLSFHQISKRDIIGTTILPGLMIEDQKNFINLIHSLSFTNPYSEIILQSFMKNGSITWIKWNIFGSFINQNLIEVHLQGIDITKEKDLEKKNIEWKQKYQTLLKEKNIEIHEITQKLSRVTEEVKIHEYKNQIKTIEIQSLLQSTHNVILLIDNLGVVENINDGFSKTLNLPFDEIVGKNIRELLFPADVHIFDENMYLLSTRFQPFYQLELRFLDKDESFVFVELSGVPKLSPEKRKLSINCVGQIITQQKKVETELKRFTTIMGKTSDIIKIYNKDGYLEYINQAGRRLFEIPESDPINSYNMAQFIRKTSRKELNLALKIASEKGVWRGELNLISFTGRDIPVTEEIISYRDSLDESLIYLTVARDNSEKLIHFHELHRINAYHRGLLETSVDSLIFIGLDGIILDANRSIERITGYHRDELIGLKFSTYIVSPEQVEDGIMKVFNEGIVRNYSINIKHRNGQIIPVECNASIFRDEDGNIKGIFVSARDMMPT</sequence>
<dbReference type="EC" id="2.7.13.3" evidence="2"/>
<dbReference type="RefSeq" id="WP_109967512.1">
    <property type="nucleotide sequence ID" value="NZ_CP176093.1"/>
</dbReference>
<dbReference type="InterPro" id="IPR001610">
    <property type="entry name" value="PAC"/>
</dbReference>
<dbReference type="InterPro" id="IPR052162">
    <property type="entry name" value="Sensor_kinase/Photoreceptor"/>
</dbReference>
<keyword evidence="5" id="KW-0418">Kinase</keyword>
<dbReference type="OrthoDB" id="141807at2157"/>
<keyword evidence="6" id="KW-0175">Coiled coil</keyword>
<evidence type="ECO:0000256" key="6">
    <source>
        <dbReference type="SAM" id="Coils"/>
    </source>
</evidence>
<gene>
    <name evidence="9" type="ORF">DK846_03525</name>
</gene>
<evidence type="ECO:0000256" key="5">
    <source>
        <dbReference type="ARBA" id="ARBA00022777"/>
    </source>
</evidence>
<name>A0A2V2NFZ4_9EURY</name>
<dbReference type="NCBIfam" id="TIGR00229">
    <property type="entry name" value="sensory_box"/>
    <property type="match status" value="3"/>
</dbReference>
<protein>
    <recommendedName>
        <fullName evidence="2">histidine kinase</fullName>
        <ecNumber evidence="2">2.7.13.3</ecNumber>
    </recommendedName>
</protein>
<dbReference type="EMBL" id="QGMY01000002">
    <property type="protein sequence ID" value="PWR74233.1"/>
    <property type="molecule type" value="Genomic_DNA"/>
</dbReference>
<dbReference type="PROSITE" id="PS50113">
    <property type="entry name" value="PAC"/>
    <property type="match status" value="2"/>
</dbReference>
<evidence type="ECO:0000256" key="1">
    <source>
        <dbReference type="ARBA" id="ARBA00000085"/>
    </source>
</evidence>
<feature type="coiled-coil region" evidence="6">
    <location>
        <begin position="301"/>
        <end position="339"/>
    </location>
</feature>
<reference evidence="9 10" key="1">
    <citation type="submission" date="2018-05" db="EMBL/GenBank/DDBJ databases">
        <title>Draft genome of Methanospirillum lacunae Ki8-1.</title>
        <authorList>
            <person name="Dueholm M.S."/>
            <person name="Nielsen P.H."/>
            <person name="Bakmann L.F."/>
            <person name="Otzen D.E."/>
        </authorList>
    </citation>
    <scope>NUCLEOTIDE SEQUENCE [LARGE SCALE GENOMIC DNA]</scope>
    <source>
        <strain evidence="9 10">Ki8-1</strain>
    </source>
</reference>
<keyword evidence="10" id="KW-1185">Reference proteome</keyword>
<dbReference type="Pfam" id="PF13426">
    <property type="entry name" value="PAS_9"/>
    <property type="match status" value="2"/>
</dbReference>
<feature type="domain" description="PAC" evidence="8">
    <location>
        <begin position="670"/>
        <end position="713"/>
    </location>
</feature>
<dbReference type="Proteomes" id="UP000245657">
    <property type="component" value="Unassembled WGS sequence"/>
</dbReference>
<evidence type="ECO:0000313" key="9">
    <source>
        <dbReference type="EMBL" id="PWR74233.1"/>
    </source>
</evidence>
<dbReference type="InterPro" id="IPR013767">
    <property type="entry name" value="PAS_fold"/>
</dbReference>
<dbReference type="InterPro" id="IPR000014">
    <property type="entry name" value="PAS"/>
</dbReference>
<dbReference type="SMART" id="SM00091">
    <property type="entry name" value="PAS"/>
    <property type="match status" value="4"/>
</dbReference>
<keyword evidence="4" id="KW-0808">Transferase</keyword>
<dbReference type="Pfam" id="PF00989">
    <property type="entry name" value="PAS"/>
    <property type="match status" value="1"/>
</dbReference>
<evidence type="ECO:0000256" key="2">
    <source>
        <dbReference type="ARBA" id="ARBA00012438"/>
    </source>
</evidence>
<evidence type="ECO:0000256" key="3">
    <source>
        <dbReference type="ARBA" id="ARBA00022553"/>
    </source>
</evidence>